<reference evidence="2" key="1">
    <citation type="submission" date="2021-06" db="EMBL/GenBank/DDBJ databases">
        <authorList>
            <person name="Rolland C."/>
        </authorList>
    </citation>
    <scope>NUCLEOTIDE SEQUENCE</scope>
    <source>
        <strain evidence="2">347.936635</strain>
    </source>
</reference>
<gene>
    <name evidence="2" type="ORF">KOM_12_529</name>
</gene>
<protein>
    <submittedName>
        <fullName evidence="2">Antirestriction protein ArdC</fullName>
    </submittedName>
</protein>
<evidence type="ECO:0000313" key="2">
    <source>
        <dbReference type="EMBL" id="QYA18797.1"/>
    </source>
</evidence>
<dbReference type="Pfam" id="PF08401">
    <property type="entry name" value="ArdcN"/>
    <property type="match status" value="1"/>
</dbReference>
<evidence type="ECO:0000259" key="1">
    <source>
        <dbReference type="Pfam" id="PF08401"/>
    </source>
</evidence>
<name>A0A8F8KRS8_9VIRU</name>
<feature type="domain" description="N-terminal" evidence="1">
    <location>
        <begin position="25"/>
        <end position="124"/>
    </location>
</feature>
<organism evidence="2">
    <name type="scientific">Clandestinovirus</name>
    <dbReference type="NCBI Taxonomy" id="2831644"/>
    <lineage>
        <taxon>Viruses</taxon>
    </lineage>
</organism>
<accession>A0A8F8KRS8</accession>
<proteinExistence type="predicted"/>
<dbReference type="EMBL" id="MZ420154">
    <property type="protein sequence ID" value="QYA18797.1"/>
    <property type="molecule type" value="Genomic_DNA"/>
</dbReference>
<sequence>MSNKNTIQQRSSILRGIFQKRQHYWHSLWALRPRSAKTMDQYSGVNWGILAHHICERPGFHPIFATFNAIKNMDFKPPSEDYVFTDPAQILKCIQTSKEPLNHVRRGENGAKILFFKYDDTQEDPARQNSFSWTTVFSISQCEGEGVERFKRAWESYQQSKVTGTWAEFLKQLTLFAKTCRLSSSLAQPNSKNASVIISENQLPQPTVDTTHEMNMANLGTNVVNLDYNIYELDNPTIYQCINHIRMMVYAQLQVYGENFHLWEDQYDETQREPLPNKKQRKVKLHCAIILYQIMCALASSCGIELNQQFFDLHLFTVERQGVRQMDKMSQRDFNNLAQDAEVWKMVKRTFAVTNSLVLGYNRHQSHCRKYTIFGLYDNPETNAFLFVEGTHQLIAPEIFNAVLETSYPFITAPKLC</sequence>
<dbReference type="GO" id="GO:0003697">
    <property type="term" value="F:single-stranded DNA binding"/>
    <property type="evidence" value="ECO:0007669"/>
    <property type="project" value="InterPro"/>
</dbReference>
<dbReference type="InterPro" id="IPR013610">
    <property type="entry name" value="ArdC_N"/>
</dbReference>